<keyword evidence="9" id="KW-1185">Reference proteome</keyword>
<dbReference type="OrthoDB" id="8068875at2759"/>
<dbReference type="CDD" id="cd00078">
    <property type="entry name" value="HECTc"/>
    <property type="match status" value="1"/>
</dbReference>
<evidence type="ECO:0000256" key="3">
    <source>
        <dbReference type="ARBA" id="ARBA00012485"/>
    </source>
</evidence>
<accession>A0A8H7DRT2</accession>
<evidence type="ECO:0000256" key="5">
    <source>
        <dbReference type="ARBA" id="ARBA00022786"/>
    </source>
</evidence>
<dbReference type="PANTHER" id="PTHR45700:SF2">
    <property type="entry name" value="UBIQUITIN-PROTEIN LIGASE E3C"/>
    <property type="match status" value="1"/>
</dbReference>
<dbReference type="Gene3D" id="3.30.2160.10">
    <property type="entry name" value="Hect, E3 ligase catalytic domain"/>
    <property type="match status" value="1"/>
</dbReference>
<dbReference type="InterPro" id="IPR000569">
    <property type="entry name" value="HECT_dom"/>
</dbReference>
<dbReference type="GO" id="GO:0061630">
    <property type="term" value="F:ubiquitin protein ligase activity"/>
    <property type="evidence" value="ECO:0007669"/>
    <property type="project" value="UniProtKB-EC"/>
</dbReference>
<dbReference type="FunFam" id="3.30.2410.10:FF:000017">
    <property type="entry name" value="E3 ubiquitin-protein ligase UPL7"/>
    <property type="match status" value="1"/>
</dbReference>
<dbReference type="PROSITE" id="PS50096">
    <property type="entry name" value="IQ"/>
    <property type="match status" value="1"/>
</dbReference>
<evidence type="ECO:0000259" key="7">
    <source>
        <dbReference type="PROSITE" id="PS50237"/>
    </source>
</evidence>
<comment type="pathway">
    <text evidence="2">Protein modification; protein ubiquitination.</text>
</comment>
<reference evidence="8" key="1">
    <citation type="submission" date="2019-07" db="EMBL/GenBank/DDBJ databases">
        <authorList>
            <person name="Palmer J.M."/>
        </authorList>
    </citation>
    <scope>NUCLEOTIDE SEQUENCE</scope>
    <source>
        <strain evidence="8">PC9</strain>
    </source>
</reference>
<dbReference type="FunFam" id="3.30.2160.10:FF:000002">
    <property type="entry name" value="Putative Ubiquitin-protein ligase E3C"/>
    <property type="match status" value="1"/>
</dbReference>
<dbReference type="GO" id="GO:0000209">
    <property type="term" value="P:protein polyubiquitination"/>
    <property type="evidence" value="ECO:0007669"/>
    <property type="project" value="InterPro"/>
</dbReference>
<comment type="catalytic activity">
    <reaction evidence="1">
        <text>S-ubiquitinyl-[E2 ubiquitin-conjugating enzyme]-L-cysteine + [acceptor protein]-L-lysine = [E2 ubiquitin-conjugating enzyme]-L-cysteine + N(6)-ubiquitinyl-[acceptor protein]-L-lysine.</text>
        <dbReference type="EC" id="2.3.2.26"/>
    </reaction>
</comment>
<sequence length="1006" mass="112742">MFADERRRKINLGGASSAQSHAIILDQAKARRLEREALRRKQEQATRIQAWWRGQREARLVRARMQELFAQDMFSITGLRCLALTCDETALESWSTAVSQDGALAFRSAAAPHQHQTSWLILMRQITLLLLKSVANSPRLNRSVVHLRVLTSIFSPSWYRPTFGSEATDACAAITRYTLDHGYYSLISQAIFAIPIPEAKTSQSLPYLVVLATQPFSILATSDPAYSFALEALLSRILVIPLLPNRIPIASLTHLAGHLPFSTLNLVEDRVPQVAHEDRVHLVANLVTFTSPRYSKLPKAALEAYAGLVTALLNALPINALDARHPGVEEYDSDMEAHAEGDVVTLPPLDPRTTKRLDVLFSTAHIQSLTSALQSRTALVKFLLSLATISPARKDDVLRAVQVNNGGGLVREIYRVYVRSSALGKDTEMNTLADTANAPSWTYLLFLTYLYNQALTTMGDDEFFSTAAPSSTERSIERNPLSLDDLTTFSRQLMNIAFTLYWRTPGELSSGPVLARAGIRLNWEGVRDIITKCLVAIHARDSRKPFTPQDHWLVTSNFDVQSFVEAAIFEEKELTSDSNAEVVVSGTRVRPTHSLSARQLAYLSPRLGILNNIPFAIPFPVRVSIFRRFIQNDAIARGTPDRYSFQGMSHRTRVHIRRSSVAQDGFDKLAGVDLKGPIEITFVDQFGQEEAGIDGGGVFKEFFTSLCKEVFDTDRGLWLATKKNELYPNPHAYATEPHSLNWYRFVGRILGKALYQGILVDVGFAGFFLAKWLGKQSYLDDLASLDPDLYNGLTFLKHYEGNPEDLSLNFTVAIEEFGTTKSIDLIPNGSNTPVTRENRLQYIYLISHYRLSKQIKLQSEAFFEGLSDMIDPKWLRMFNQQEFQILLGGVNSAIDIEDLRAHTVYGGLYDEKHPTIMAFWNVVESFDHEQRRALLRFVSSCSRPPLLGFKELLPNFSIRDAGSDQTRLPTASTCVNLLKLPLYQNEAVLREKLLKSITSNAGFDLS</sequence>
<evidence type="ECO:0000256" key="4">
    <source>
        <dbReference type="ARBA" id="ARBA00022679"/>
    </source>
</evidence>
<dbReference type="RefSeq" id="XP_036628060.1">
    <property type="nucleotide sequence ID" value="XM_036780677.1"/>
</dbReference>
<dbReference type="GO" id="GO:0006511">
    <property type="term" value="P:ubiquitin-dependent protein catabolic process"/>
    <property type="evidence" value="ECO:0007669"/>
    <property type="project" value="TreeGrafter"/>
</dbReference>
<evidence type="ECO:0000256" key="1">
    <source>
        <dbReference type="ARBA" id="ARBA00000885"/>
    </source>
</evidence>
<organism evidence="8 9">
    <name type="scientific">Pleurotus ostreatus</name>
    <name type="common">Oyster mushroom</name>
    <name type="synonym">White-rot fungus</name>
    <dbReference type="NCBI Taxonomy" id="5322"/>
    <lineage>
        <taxon>Eukaryota</taxon>
        <taxon>Fungi</taxon>
        <taxon>Dikarya</taxon>
        <taxon>Basidiomycota</taxon>
        <taxon>Agaricomycotina</taxon>
        <taxon>Agaricomycetes</taxon>
        <taxon>Agaricomycetidae</taxon>
        <taxon>Agaricales</taxon>
        <taxon>Pleurotineae</taxon>
        <taxon>Pleurotaceae</taxon>
        <taxon>Pleurotus</taxon>
    </lineage>
</organism>
<evidence type="ECO:0000313" key="9">
    <source>
        <dbReference type="Proteomes" id="UP000623687"/>
    </source>
</evidence>
<evidence type="ECO:0000256" key="2">
    <source>
        <dbReference type="ARBA" id="ARBA00004906"/>
    </source>
</evidence>
<feature type="domain" description="HECT" evidence="7">
    <location>
        <begin position="670"/>
        <end position="1006"/>
    </location>
</feature>
<evidence type="ECO:0000313" key="8">
    <source>
        <dbReference type="EMBL" id="KAF7423028.1"/>
    </source>
</evidence>
<evidence type="ECO:0000256" key="6">
    <source>
        <dbReference type="PROSITE-ProRule" id="PRU00104"/>
    </source>
</evidence>
<dbReference type="Pfam" id="PF00632">
    <property type="entry name" value="HECT"/>
    <property type="match status" value="1"/>
</dbReference>
<protein>
    <recommendedName>
        <fullName evidence="3">HECT-type E3 ubiquitin transferase</fullName>
        <ecNumber evidence="3">2.3.2.26</ecNumber>
    </recommendedName>
</protein>
<dbReference type="VEuPathDB" id="FungiDB:PC9H_011192"/>
<dbReference type="AlphaFoldDB" id="A0A8H7DRT2"/>
<proteinExistence type="predicted"/>
<dbReference type="GeneID" id="59381010"/>
<dbReference type="PROSITE" id="PS50237">
    <property type="entry name" value="HECT"/>
    <property type="match status" value="1"/>
</dbReference>
<dbReference type="Gene3D" id="3.30.2410.10">
    <property type="entry name" value="Hect, E3 ligase catalytic domain"/>
    <property type="match status" value="1"/>
</dbReference>
<comment type="caution">
    <text evidence="8">The sequence shown here is derived from an EMBL/GenBank/DDBJ whole genome shotgun (WGS) entry which is preliminary data.</text>
</comment>
<feature type="active site" description="Glycyl thioester intermediate" evidence="6">
    <location>
        <position position="974"/>
    </location>
</feature>
<dbReference type="InterPro" id="IPR035983">
    <property type="entry name" value="Hect_E3_ubiquitin_ligase"/>
</dbReference>
<dbReference type="Gene3D" id="3.90.1750.10">
    <property type="entry name" value="Hect, E3 ligase catalytic domains"/>
    <property type="match status" value="1"/>
</dbReference>
<dbReference type="PANTHER" id="PTHR45700">
    <property type="entry name" value="UBIQUITIN-PROTEIN LIGASE E3C"/>
    <property type="match status" value="1"/>
</dbReference>
<dbReference type="InterPro" id="IPR044611">
    <property type="entry name" value="E3A/B/C-like"/>
</dbReference>
<keyword evidence="5 6" id="KW-0833">Ubl conjugation pathway</keyword>
<gene>
    <name evidence="8" type="ORF">PC9H_011192</name>
</gene>
<dbReference type="EMBL" id="JACETU010000008">
    <property type="protein sequence ID" value="KAF7423028.1"/>
    <property type="molecule type" value="Genomic_DNA"/>
</dbReference>
<dbReference type="EC" id="2.3.2.26" evidence="3"/>
<dbReference type="Proteomes" id="UP000623687">
    <property type="component" value="Unassembled WGS sequence"/>
</dbReference>
<name>A0A8H7DRT2_PLEOS</name>
<keyword evidence="4" id="KW-0808">Transferase</keyword>
<dbReference type="SUPFAM" id="SSF56204">
    <property type="entry name" value="Hect, E3 ligase catalytic domain"/>
    <property type="match status" value="1"/>
</dbReference>
<dbReference type="SMART" id="SM00119">
    <property type="entry name" value="HECTc"/>
    <property type="match status" value="1"/>
</dbReference>